<dbReference type="PROSITE" id="PS51309">
    <property type="entry name" value="PABC"/>
    <property type="match status" value="1"/>
</dbReference>
<feature type="compositionally biased region" description="Basic and acidic residues" evidence="15">
    <location>
        <begin position="12"/>
        <end position="39"/>
    </location>
</feature>
<keyword evidence="9" id="KW-0810">Translation regulation</keyword>
<dbReference type="GO" id="GO:0008143">
    <property type="term" value="F:poly(A) binding"/>
    <property type="evidence" value="ECO:0007669"/>
    <property type="project" value="EnsemblFungi"/>
</dbReference>
<dbReference type="GO" id="GO:0031124">
    <property type="term" value="P:mRNA 3'-end processing"/>
    <property type="evidence" value="ECO:0007669"/>
    <property type="project" value="EnsemblFungi"/>
</dbReference>
<dbReference type="NCBIfam" id="TIGR01628">
    <property type="entry name" value="PABP-1234"/>
    <property type="match status" value="1"/>
</dbReference>
<dbReference type="PROSITE" id="PS50102">
    <property type="entry name" value="RRM"/>
    <property type="match status" value="4"/>
</dbReference>
<comment type="similarity">
    <text evidence="3 14">Belongs to the polyadenylate-binding protein type-1 family.</text>
</comment>
<keyword evidence="19" id="KW-1185">Reference proteome</keyword>
<dbReference type="GO" id="GO:0140693">
    <property type="term" value="F:molecular condensate scaffold activity"/>
    <property type="evidence" value="ECO:0007669"/>
    <property type="project" value="EnsemblFungi"/>
</dbReference>
<keyword evidence="10 13" id="KW-0694">RNA-binding</keyword>
<dbReference type="OrthoDB" id="19742at2759"/>
<keyword evidence="7" id="KW-0677">Repeat</keyword>
<dbReference type="InterPro" id="IPR000504">
    <property type="entry name" value="RRM_dom"/>
</dbReference>
<dbReference type="GO" id="GO:0005840">
    <property type="term" value="C:ribosome"/>
    <property type="evidence" value="ECO:0007669"/>
    <property type="project" value="EnsemblFungi"/>
</dbReference>
<dbReference type="InterPro" id="IPR003954">
    <property type="entry name" value="RRM_euk-type"/>
</dbReference>
<dbReference type="CDD" id="cd12380">
    <property type="entry name" value="RRM3_I_PABPs"/>
    <property type="match status" value="1"/>
</dbReference>
<feature type="domain" description="PABC" evidence="17">
    <location>
        <begin position="606"/>
        <end position="687"/>
    </location>
</feature>
<dbReference type="EMBL" id="CP014502">
    <property type="protein sequence ID" value="ANB14119.1"/>
    <property type="molecule type" value="Genomic_DNA"/>
</dbReference>
<dbReference type="Proteomes" id="UP000189580">
    <property type="component" value="Chromosome d"/>
</dbReference>
<accession>A0A167EIC1</accession>
<gene>
    <name evidence="18" type="primary">PAB1</name>
    <name evidence="18" type="ORF">AWJ20_5077</name>
</gene>
<comment type="function">
    <text evidence="12">Binds the poly(A) tail of mRNA. Appears to be an important mediator of the multiple roles of the poly(A) tail in mRNA biogenesis, stability and translation. In the nucleus, involved in both mRNA cleavage and polyadenylation. Is also required for efficient mRNA export to the cytoplasm. Acts in concert with a poly(A)-specific nuclease (PAN) to affect poly(A) tail shortening, which may occur concomitantly with either nucleocytoplasmic mRNA transport or translational initiation. In the cytoplasm, stimulates translation initiation and regulates mRNA decay through translation termination-coupled poly(A) shortening, probably mediated by PAN.</text>
</comment>
<evidence type="ECO:0000259" key="16">
    <source>
        <dbReference type="PROSITE" id="PS50102"/>
    </source>
</evidence>
<dbReference type="InterPro" id="IPR034364">
    <property type="entry name" value="PABP_RRM1"/>
</dbReference>
<dbReference type="PANTHER" id="PTHR24012">
    <property type="entry name" value="RNA BINDING PROTEIN"/>
    <property type="match status" value="1"/>
</dbReference>
<dbReference type="InterPro" id="IPR035979">
    <property type="entry name" value="RBD_domain_sf"/>
</dbReference>
<evidence type="ECO:0000256" key="6">
    <source>
        <dbReference type="ARBA" id="ARBA00022664"/>
    </source>
</evidence>
<dbReference type="SMART" id="SM00361">
    <property type="entry name" value="RRM_1"/>
    <property type="match status" value="4"/>
</dbReference>
<evidence type="ECO:0000256" key="4">
    <source>
        <dbReference type="ARBA" id="ARBA00022448"/>
    </source>
</evidence>
<dbReference type="GO" id="GO:0071014">
    <property type="term" value="C:post-mRNA release spliceosomal complex"/>
    <property type="evidence" value="ECO:0007669"/>
    <property type="project" value="EnsemblFungi"/>
</dbReference>
<protein>
    <recommendedName>
        <fullName evidence="14">Polyadenylate-binding protein</fullName>
        <shortName evidence="14">PABP</shortName>
    </recommendedName>
</protein>
<feature type="domain" description="RRM" evidence="16">
    <location>
        <begin position="76"/>
        <end position="154"/>
    </location>
</feature>
<evidence type="ECO:0000256" key="12">
    <source>
        <dbReference type="ARBA" id="ARBA00024761"/>
    </source>
</evidence>
<keyword evidence="4" id="KW-0813">Transport</keyword>
<dbReference type="SUPFAM" id="SSF54928">
    <property type="entry name" value="RNA-binding domain, RBD"/>
    <property type="match status" value="2"/>
</dbReference>
<dbReference type="SMART" id="SM00517">
    <property type="entry name" value="PolyA"/>
    <property type="match status" value="1"/>
</dbReference>
<dbReference type="InterPro" id="IPR036053">
    <property type="entry name" value="PABP-dom"/>
</dbReference>
<evidence type="ECO:0000256" key="3">
    <source>
        <dbReference type="ARBA" id="ARBA00008557"/>
    </source>
</evidence>
<feature type="domain" description="RRM" evidence="16">
    <location>
        <begin position="164"/>
        <end position="241"/>
    </location>
</feature>
<organism evidence="18 19">
    <name type="scientific">Sugiyamaella lignohabitans</name>
    <dbReference type="NCBI Taxonomy" id="796027"/>
    <lineage>
        <taxon>Eukaryota</taxon>
        <taxon>Fungi</taxon>
        <taxon>Dikarya</taxon>
        <taxon>Ascomycota</taxon>
        <taxon>Saccharomycotina</taxon>
        <taxon>Dipodascomycetes</taxon>
        <taxon>Dipodascales</taxon>
        <taxon>Trichomonascaceae</taxon>
        <taxon>Sugiyamaella</taxon>
    </lineage>
</organism>
<evidence type="ECO:0000256" key="2">
    <source>
        <dbReference type="ARBA" id="ARBA00004496"/>
    </source>
</evidence>
<evidence type="ECO:0000256" key="5">
    <source>
        <dbReference type="ARBA" id="ARBA00022490"/>
    </source>
</evidence>
<dbReference type="FunFam" id="3.30.70.330:FF:000003">
    <property type="entry name" value="Polyadenylate-binding protein"/>
    <property type="match status" value="1"/>
</dbReference>
<feature type="domain" description="RRM" evidence="16">
    <location>
        <begin position="257"/>
        <end position="335"/>
    </location>
</feature>
<dbReference type="GO" id="GO:0051028">
    <property type="term" value="P:mRNA transport"/>
    <property type="evidence" value="ECO:0007669"/>
    <property type="project" value="UniProtKB-KW"/>
</dbReference>
<evidence type="ECO:0000256" key="11">
    <source>
        <dbReference type="ARBA" id="ARBA00023242"/>
    </source>
</evidence>
<dbReference type="CDD" id="cd12378">
    <property type="entry name" value="RRM1_I_PABPs"/>
    <property type="match status" value="1"/>
</dbReference>
<evidence type="ECO:0000313" key="19">
    <source>
        <dbReference type="Proteomes" id="UP000189580"/>
    </source>
</evidence>
<keyword evidence="6" id="KW-0507">mRNA processing</keyword>
<dbReference type="Pfam" id="PF00658">
    <property type="entry name" value="MLLE"/>
    <property type="match status" value="1"/>
</dbReference>
<name>A0A167EIC1_9ASCO</name>
<feature type="domain" description="RRM" evidence="16">
    <location>
        <begin position="361"/>
        <end position="438"/>
    </location>
</feature>
<feature type="region of interest" description="Disordered" evidence="15">
    <location>
        <begin position="1"/>
        <end position="68"/>
    </location>
</feature>
<keyword evidence="11" id="KW-0539">Nucleus</keyword>
<dbReference type="InterPro" id="IPR012677">
    <property type="entry name" value="Nucleotide-bd_a/b_plait_sf"/>
</dbReference>
<sequence>MSADASVTAAEKALEKLTLDNKTEVKEETPVESTPKEESTTESSESATPAAAEGAAATEEPVDEAAANAAAAANSASLYVGELDPSITEAMLFEVFNQIGPVASIRVCRDAVTRRSLGYAYINYHNTQDGQRALEELNYAPIKGRACRIMWSQRDPSLRRTGAGNIFIKNLDPAIDNKALHDTFSAFGNILSCKIATDDNGISKGYGFVHYEDVESAESAIKHVDGMLLNDKKVFVGRHIAKQDRQSKAEQLRANYTNIYVKNLDLETNQEKFEEMFKKFGTITSASLAVDGEGKSRGFGFVNYESHESAAKAVEELNDSETPSGKKLYVGRAQKKYEREEELKKQYEAARLEKINKYQGVNLYIKNLDDSVDDEKLREVFSVHGTITSAKVMTDDSGKSKGFGFVCFSSTEEATKAVAEMNQFMLAGKPLYVALAQRKDVRRSQLQQQIHAKNQLRLQQQAAVAGGLPGQYIPNPMFYGPGAQQPGGFIPPVPRGVFPGNTPPHLLVGPRGANGQVIPPPQGQWAGAAGARAGPNGQPIVPGYGIPPIYNGGYPGGPQSQPVPAGRPYYAGGRGPRNNNRGGPVPPQGIPPQGIPPQGIPTKDGEAPSLAAVVASAPEAAQKQIIGEALYPKIIAQEGIQDQELAGKITGMLLDMDNSELIALAEDDAALKSRVEEALSAYKKYLESQKEGAAAAEEAPAAAAPAAEEASA</sequence>
<dbReference type="SUPFAM" id="SSF63570">
    <property type="entry name" value="PABC (PABP) domain"/>
    <property type="match status" value="1"/>
</dbReference>
<evidence type="ECO:0000256" key="15">
    <source>
        <dbReference type="SAM" id="MobiDB-lite"/>
    </source>
</evidence>
<dbReference type="Pfam" id="PF00076">
    <property type="entry name" value="RRM_1"/>
    <property type="match status" value="4"/>
</dbReference>
<proteinExistence type="inferred from homology"/>
<dbReference type="GeneID" id="30037279"/>
<dbReference type="Gene3D" id="3.30.70.330">
    <property type="match status" value="4"/>
</dbReference>
<dbReference type="FunFam" id="3.30.70.330:FF:000648">
    <property type="entry name" value="Polyadenylate-binding protein"/>
    <property type="match status" value="1"/>
</dbReference>
<dbReference type="InterPro" id="IPR045305">
    <property type="entry name" value="RRM2_I_PABPs"/>
</dbReference>
<dbReference type="GO" id="GO:0006446">
    <property type="term" value="P:regulation of translational initiation"/>
    <property type="evidence" value="ECO:0007669"/>
    <property type="project" value="EnsemblFungi"/>
</dbReference>
<dbReference type="CDD" id="cd12379">
    <property type="entry name" value="RRM2_I_PABPs"/>
    <property type="match status" value="1"/>
</dbReference>
<keyword evidence="5 14" id="KW-0963">Cytoplasm</keyword>
<dbReference type="Gene3D" id="1.10.1900.10">
    <property type="entry name" value="c-terminal domain of poly(a) binding protein"/>
    <property type="match status" value="1"/>
</dbReference>
<dbReference type="AlphaFoldDB" id="A0A167EIC1"/>
<dbReference type="GO" id="GO:0000289">
    <property type="term" value="P:nuclear-transcribed mRNA poly(A) tail shortening"/>
    <property type="evidence" value="ECO:0007669"/>
    <property type="project" value="EnsemblFungi"/>
</dbReference>
<evidence type="ECO:0000259" key="17">
    <source>
        <dbReference type="PROSITE" id="PS51309"/>
    </source>
</evidence>
<dbReference type="GO" id="GO:0060211">
    <property type="term" value="P:regulation of nuclear-transcribed mRNA poly(A) tail shortening"/>
    <property type="evidence" value="ECO:0007669"/>
    <property type="project" value="EnsemblFungi"/>
</dbReference>
<dbReference type="InterPro" id="IPR002004">
    <property type="entry name" value="PABP_HYD_C"/>
</dbReference>
<evidence type="ECO:0000256" key="14">
    <source>
        <dbReference type="RuleBase" id="RU362004"/>
    </source>
</evidence>
<feature type="compositionally biased region" description="Low complexity" evidence="15">
    <location>
        <begin position="41"/>
        <end position="68"/>
    </location>
</feature>
<dbReference type="SMART" id="SM00360">
    <property type="entry name" value="RRM"/>
    <property type="match status" value="4"/>
</dbReference>
<comment type="subcellular location">
    <subcellularLocation>
        <location evidence="2 14">Cytoplasm</location>
    </subcellularLocation>
    <subcellularLocation>
        <location evidence="1">Nucleus</location>
    </subcellularLocation>
</comment>
<keyword evidence="8" id="KW-0509">mRNA transport</keyword>
<feature type="region of interest" description="Disordered" evidence="15">
    <location>
        <begin position="693"/>
        <end position="712"/>
    </location>
</feature>
<feature type="compositionally biased region" description="Low complexity" evidence="15">
    <location>
        <begin position="564"/>
        <end position="583"/>
    </location>
</feature>
<dbReference type="GO" id="GO:1990841">
    <property type="term" value="F:promoter-specific chromatin binding"/>
    <property type="evidence" value="ECO:0007669"/>
    <property type="project" value="EnsemblFungi"/>
</dbReference>
<dbReference type="CDD" id="cd12381">
    <property type="entry name" value="RRM4_I_PABPs"/>
    <property type="match status" value="1"/>
</dbReference>
<evidence type="ECO:0000256" key="13">
    <source>
        <dbReference type="PROSITE-ProRule" id="PRU00176"/>
    </source>
</evidence>
<dbReference type="GO" id="GO:0008428">
    <property type="term" value="F:ribonuclease inhibitor activity"/>
    <property type="evidence" value="ECO:0007669"/>
    <property type="project" value="EnsemblFungi"/>
</dbReference>
<reference evidence="18 19" key="1">
    <citation type="submission" date="2016-02" db="EMBL/GenBank/DDBJ databases">
        <title>Complete genome sequence and transcriptome regulation of the pentose utilising yeast Sugiyamaella lignohabitans.</title>
        <authorList>
            <person name="Bellasio M."/>
            <person name="Peymann A."/>
            <person name="Valli M."/>
            <person name="Sipitzky M."/>
            <person name="Graf A."/>
            <person name="Sauer M."/>
            <person name="Marx H."/>
            <person name="Mattanovich D."/>
        </authorList>
    </citation>
    <scope>NUCLEOTIDE SEQUENCE [LARGE SCALE GENOMIC DNA]</scope>
    <source>
        <strain evidence="18 19">CBS 10342</strain>
    </source>
</reference>
<dbReference type="FunFam" id="3.30.70.330:FF:000520">
    <property type="entry name" value="Polyadenylate-binding protein"/>
    <property type="match status" value="1"/>
</dbReference>
<dbReference type="InterPro" id="IPR006515">
    <property type="entry name" value="PABP_1234"/>
</dbReference>
<evidence type="ECO:0000256" key="1">
    <source>
        <dbReference type="ARBA" id="ARBA00004123"/>
    </source>
</evidence>
<evidence type="ECO:0000256" key="10">
    <source>
        <dbReference type="ARBA" id="ARBA00022884"/>
    </source>
</evidence>
<dbReference type="KEGG" id="slb:AWJ20_5077"/>
<evidence type="ECO:0000256" key="8">
    <source>
        <dbReference type="ARBA" id="ARBA00022816"/>
    </source>
</evidence>
<evidence type="ECO:0000256" key="7">
    <source>
        <dbReference type="ARBA" id="ARBA00022737"/>
    </source>
</evidence>
<feature type="region of interest" description="Disordered" evidence="15">
    <location>
        <begin position="555"/>
        <end position="605"/>
    </location>
</feature>
<dbReference type="GO" id="GO:0010494">
    <property type="term" value="C:cytoplasmic stress granule"/>
    <property type="evidence" value="ECO:0007669"/>
    <property type="project" value="EnsemblFungi"/>
</dbReference>
<evidence type="ECO:0000313" key="18">
    <source>
        <dbReference type="EMBL" id="ANB14119.1"/>
    </source>
</evidence>
<feature type="compositionally biased region" description="Pro residues" evidence="15">
    <location>
        <begin position="584"/>
        <end position="599"/>
    </location>
</feature>
<dbReference type="FunFam" id="3.30.70.330:FF:000211">
    <property type="entry name" value="Polyadenylate-binding protein"/>
    <property type="match status" value="1"/>
</dbReference>
<evidence type="ECO:0000256" key="9">
    <source>
        <dbReference type="ARBA" id="ARBA00022845"/>
    </source>
</evidence>
<dbReference type="RefSeq" id="XP_018736596.1">
    <property type="nucleotide sequence ID" value="XM_018882194.1"/>
</dbReference>